<reference evidence="1" key="1">
    <citation type="submission" date="2016-06" db="EMBL/GenBank/DDBJ databases">
        <authorList>
            <person name="Cuomo C."/>
            <person name="Litvintseva A."/>
            <person name="Heitman J."/>
            <person name="Chen Y."/>
            <person name="Sun S."/>
            <person name="Springer D."/>
            <person name="Dromer F."/>
            <person name="Young S."/>
            <person name="Zeng Q."/>
            <person name="Chapman S."/>
            <person name="Gujja S."/>
            <person name="Saif S."/>
            <person name="Birren B."/>
        </authorList>
    </citation>
    <scope>NUCLEOTIDE SEQUENCE</scope>
    <source>
        <strain evidence="1">CBS 7841</strain>
    </source>
</reference>
<dbReference type="KEGG" id="cdep:91086495"/>
<dbReference type="GeneID" id="91086495"/>
<reference evidence="1" key="2">
    <citation type="journal article" date="2022" name="Elife">
        <title>Obligate sexual reproduction of a homothallic fungus closely related to the Cryptococcus pathogenic species complex.</title>
        <authorList>
            <person name="Passer A.R."/>
            <person name="Clancey S.A."/>
            <person name="Shea T."/>
            <person name="David-Palma M."/>
            <person name="Averette A.F."/>
            <person name="Boekhout T."/>
            <person name="Porcel B.M."/>
            <person name="Nowrousian M."/>
            <person name="Cuomo C.A."/>
            <person name="Sun S."/>
            <person name="Heitman J."/>
            <person name="Coelho M.A."/>
        </authorList>
    </citation>
    <scope>NUCLEOTIDE SEQUENCE</scope>
    <source>
        <strain evidence="1">CBS 7841</strain>
    </source>
</reference>
<proteinExistence type="predicted"/>
<evidence type="ECO:0000313" key="1">
    <source>
        <dbReference type="EMBL" id="WVN87107.1"/>
    </source>
</evidence>
<organism evidence="1 2">
    <name type="scientific">Cryptococcus depauperatus CBS 7841</name>
    <dbReference type="NCBI Taxonomy" id="1295531"/>
    <lineage>
        <taxon>Eukaryota</taxon>
        <taxon>Fungi</taxon>
        <taxon>Dikarya</taxon>
        <taxon>Basidiomycota</taxon>
        <taxon>Agaricomycotina</taxon>
        <taxon>Tremellomycetes</taxon>
        <taxon>Tremellales</taxon>
        <taxon>Cryptococcaceae</taxon>
        <taxon>Cryptococcus</taxon>
    </lineage>
</organism>
<accession>A0AAJ8M107</accession>
<name>A0AAJ8M107_9TREE</name>
<gene>
    <name evidence="1" type="ORF">L203_102283</name>
</gene>
<dbReference type="RefSeq" id="XP_066067807.1">
    <property type="nucleotide sequence ID" value="XM_066211710.1"/>
</dbReference>
<evidence type="ECO:0000313" key="2">
    <source>
        <dbReference type="Proteomes" id="UP000094043"/>
    </source>
</evidence>
<protein>
    <submittedName>
        <fullName evidence="1">Uncharacterized protein</fullName>
    </submittedName>
</protein>
<reference evidence="1" key="3">
    <citation type="submission" date="2024-01" db="EMBL/GenBank/DDBJ databases">
        <authorList>
            <person name="Coelho M.A."/>
            <person name="David-Palma M."/>
            <person name="Shea T."/>
            <person name="Sun S."/>
            <person name="Cuomo C.A."/>
            <person name="Heitman J."/>
        </authorList>
    </citation>
    <scope>NUCLEOTIDE SEQUENCE</scope>
    <source>
        <strain evidence="1">CBS 7841</strain>
    </source>
</reference>
<dbReference type="AlphaFoldDB" id="A0AAJ8M107"/>
<dbReference type="Proteomes" id="UP000094043">
    <property type="component" value="Chromosome 3"/>
</dbReference>
<dbReference type="EMBL" id="CP143786">
    <property type="protein sequence ID" value="WVN87107.1"/>
    <property type="molecule type" value="Genomic_DNA"/>
</dbReference>
<sequence length="87" mass="9715">MFSRTREVAVTLEAAGTFQDVVLDEIMVDVNRQSGQVQRITSISAPETRQFEVDDNKNESVNGKTEAMRRIAVLKSGELVPPFDSEE</sequence>
<keyword evidence="2" id="KW-1185">Reference proteome</keyword>